<keyword evidence="2" id="KW-0812">Transmembrane</keyword>
<evidence type="ECO:0000256" key="1">
    <source>
        <dbReference type="SAM" id="MobiDB-lite"/>
    </source>
</evidence>
<reference evidence="3" key="1">
    <citation type="journal article" date="2019" name="Science">
        <title>Mutation of a bHLH transcription factor allowed almond domestication.</title>
        <authorList>
            <person name="Sanchez-Perez R."/>
            <person name="Pavan S."/>
            <person name="Mazzeo R."/>
            <person name="Moldovan C."/>
            <person name="Aiese Cigliano R."/>
            <person name="Del Cueto J."/>
            <person name="Ricciardi F."/>
            <person name="Lotti C."/>
            <person name="Ricciardi L."/>
            <person name="Dicenta F."/>
            <person name="Lopez-Marques R.L."/>
            <person name="Lindberg Moller B."/>
        </authorList>
    </citation>
    <scope>NUCLEOTIDE SEQUENCE</scope>
</reference>
<feature type="transmembrane region" description="Helical" evidence="2">
    <location>
        <begin position="91"/>
        <end position="112"/>
    </location>
</feature>
<accession>A0A4Y1RNX8</accession>
<sequence>MFIYYPFITFPFLFFTPTPLSLSLSLSLSLTNFSPVSCCLLLHKRTNCLLFIHQPISLFLNLRCLKSYILIMHNFGDEFTIESYRIPWLVWIQVMVMILLLILLFCFSILVLDLDDHSNTTTTSNNKPSSSSTSRLVGDDLPKHNTSTTAFTHRLQNTQVEESIKGEIVASTTSRIMRGEDLLEMEAPTAFHLYFHPCYYFRLARLAFLKCLGLDFASESSSTPQRGKRRES</sequence>
<keyword evidence="2" id="KW-0472">Membrane</keyword>
<name>A0A4Y1RNX8_PRUDU</name>
<proteinExistence type="predicted"/>
<dbReference type="PANTHER" id="PTHR35771:SF3">
    <property type="entry name" value="TRANSMEMBRANE PROTEIN"/>
    <property type="match status" value="1"/>
</dbReference>
<evidence type="ECO:0000256" key="2">
    <source>
        <dbReference type="SAM" id="Phobius"/>
    </source>
</evidence>
<feature type="compositionally biased region" description="Low complexity" evidence="1">
    <location>
        <begin position="119"/>
        <end position="134"/>
    </location>
</feature>
<dbReference type="PANTHER" id="PTHR35771">
    <property type="entry name" value="TRANSMEMBRANE PROTEIN-RELATED"/>
    <property type="match status" value="1"/>
</dbReference>
<dbReference type="EMBL" id="AP019302">
    <property type="protein sequence ID" value="BBH05618.1"/>
    <property type="molecule type" value="Genomic_DNA"/>
</dbReference>
<feature type="region of interest" description="Disordered" evidence="1">
    <location>
        <begin position="119"/>
        <end position="141"/>
    </location>
</feature>
<gene>
    <name evidence="3" type="ORF">Prudu_017064</name>
</gene>
<evidence type="ECO:0000313" key="3">
    <source>
        <dbReference type="EMBL" id="BBH05618.1"/>
    </source>
</evidence>
<protein>
    <submittedName>
        <fullName evidence="3">Uncharacterized protein</fullName>
    </submittedName>
</protein>
<keyword evidence="2" id="KW-1133">Transmembrane helix</keyword>
<organism evidence="3">
    <name type="scientific">Prunus dulcis</name>
    <name type="common">Almond</name>
    <name type="synonym">Amygdalus dulcis</name>
    <dbReference type="NCBI Taxonomy" id="3755"/>
    <lineage>
        <taxon>Eukaryota</taxon>
        <taxon>Viridiplantae</taxon>
        <taxon>Streptophyta</taxon>
        <taxon>Embryophyta</taxon>
        <taxon>Tracheophyta</taxon>
        <taxon>Spermatophyta</taxon>
        <taxon>Magnoliopsida</taxon>
        <taxon>eudicotyledons</taxon>
        <taxon>Gunneridae</taxon>
        <taxon>Pentapetalae</taxon>
        <taxon>rosids</taxon>
        <taxon>fabids</taxon>
        <taxon>Rosales</taxon>
        <taxon>Rosaceae</taxon>
        <taxon>Amygdaloideae</taxon>
        <taxon>Amygdaleae</taxon>
        <taxon>Prunus</taxon>
    </lineage>
</organism>
<dbReference type="AlphaFoldDB" id="A0A4Y1RNX8"/>